<reference evidence="2" key="1">
    <citation type="submission" date="2022-03" db="EMBL/GenBank/DDBJ databases">
        <authorList>
            <person name="Martin H S."/>
        </authorList>
    </citation>
    <scope>NUCLEOTIDE SEQUENCE</scope>
</reference>
<evidence type="ECO:0000313" key="2">
    <source>
        <dbReference type="EMBL" id="CAH2066980.1"/>
    </source>
</evidence>
<proteinExistence type="predicted"/>
<gene>
    <name evidence="2" type="ORF">IPOD504_LOCUS13672</name>
</gene>
<sequence length="71" mass="7773">MSCYSDRVGSGRTEAAINRAPAAARRRKRTLRDRPHCPSPVSTNPASLLPLYKPLPPPPPISPSYFLQSNS</sequence>
<feature type="non-terminal residue" evidence="2">
    <location>
        <position position="71"/>
    </location>
</feature>
<name>A0ABN8J1B9_9NEOP</name>
<feature type="compositionally biased region" description="Pro residues" evidence="1">
    <location>
        <begin position="53"/>
        <end position="62"/>
    </location>
</feature>
<evidence type="ECO:0000313" key="3">
    <source>
        <dbReference type="Proteomes" id="UP000837857"/>
    </source>
</evidence>
<protein>
    <submittedName>
        <fullName evidence="2">Uncharacterized protein</fullName>
    </submittedName>
</protein>
<organism evidence="2 3">
    <name type="scientific">Iphiclides podalirius</name>
    <name type="common">scarce swallowtail</name>
    <dbReference type="NCBI Taxonomy" id="110791"/>
    <lineage>
        <taxon>Eukaryota</taxon>
        <taxon>Metazoa</taxon>
        <taxon>Ecdysozoa</taxon>
        <taxon>Arthropoda</taxon>
        <taxon>Hexapoda</taxon>
        <taxon>Insecta</taxon>
        <taxon>Pterygota</taxon>
        <taxon>Neoptera</taxon>
        <taxon>Endopterygota</taxon>
        <taxon>Lepidoptera</taxon>
        <taxon>Glossata</taxon>
        <taxon>Ditrysia</taxon>
        <taxon>Papilionoidea</taxon>
        <taxon>Papilionidae</taxon>
        <taxon>Papilioninae</taxon>
        <taxon>Iphiclides</taxon>
    </lineage>
</organism>
<dbReference type="EMBL" id="OW152816">
    <property type="protein sequence ID" value="CAH2066980.1"/>
    <property type="molecule type" value="Genomic_DNA"/>
</dbReference>
<feature type="region of interest" description="Disordered" evidence="1">
    <location>
        <begin position="1"/>
        <end position="71"/>
    </location>
</feature>
<keyword evidence="3" id="KW-1185">Reference proteome</keyword>
<feature type="compositionally biased region" description="Low complexity" evidence="1">
    <location>
        <begin position="12"/>
        <end position="23"/>
    </location>
</feature>
<evidence type="ECO:0000256" key="1">
    <source>
        <dbReference type="SAM" id="MobiDB-lite"/>
    </source>
</evidence>
<accession>A0ABN8J1B9</accession>
<dbReference type="Proteomes" id="UP000837857">
    <property type="component" value="Chromosome 4"/>
</dbReference>